<dbReference type="GO" id="GO:0003977">
    <property type="term" value="F:UDP-N-acetylglucosamine diphosphorylase activity"/>
    <property type="evidence" value="ECO:0007669"/>
    <property type="project" value="TreeGrafter"/>
</dbReference>
<evidence type="ECO:0000256" key="10">
    <source>
        <dbReference type="SAM" id="MobiDB-lite"/>
    </source>
</evidence>
<evidence type="ECO:0000259" key="11">
    <source>
        <dbReference type="Pfam" id="PF01138"/>
    </source>
</evidence>
<evidence type="ECO:0000256" key="1">
    <source>
        <dbReference type="ARBA" id="ARBA00001936"/>
    </source>
</evidence>
<dbReference type="InterPro" id="IPR015847">
    <property type="entry name" value="ExoRNase_PH_dom2"/>
</dbReference>
<evidence type="ECO:0000313" key="13">
    <source>
        <dbReference type="EMBL" id="KAG6483294.1"/>
    </source>
</evidence>
<dbReference type="GO" id="GO:0005524">
    <property type="term" value="F:ATP binding"/>
    <property type="evidence" value="ECO:0007669"/>
    <property type="project" value="InterPro"/>
</dbReference>
<evidence type="ECO:0000256" key="7">
    <source>
        <dbReference type="ARBA" id="ARBA00038047"/>
    </source>
</evidence>
<dbReference type="Gene3D" id="3.30.230.70">
    <property type="entry name" value="GHMP Kinase, N-terminal domain"/>
    <property type="match status" value="2"/>
</dbReference>
<comment type="similarity">
    <text evidence="7">Belongs to the USP family.</text>
</comment>
<dbReference type="InterPro" id="IPR020568">
    <property type="entry name" value="Ribosomal_Su5_D2-typ_SF"/>
</dbReference>
<dbReference type="SUPFAM" id="SSF55666">
    <property type="entry name" value="Ribonuclease PH domain 2-like"/>
    <property type="match status" value="1"/>
</dbReference>
<proteinExistence type="inferred from homology"/>
<sequence length="808" mass="89429">MERVVSNLQKNLKVARLNPSYPGGLSSYIQNAKRLLADSKVGKNPYDGFTPSVLSRQVLTFGDDNFIRLEEAGIKEAMKSAFVLVAGGLGECRGYKGIKLAFPMETTTGRCFIQHCIESILALQKSHCRLAQDQRQSEIPLIMTSDDAHAPTIKLLKSNNFFGMKSTQVTLLKQEKLACLDDNDARLALDPNDKYKIQTKPHGHGDVHALLYSRGLLNKWKQEGIKWVLFFQDTNGLLFKAIPASLGVSVTKGYHVNSLAVPRKVKEAIGGITKLTHTDGRVVNPNYKDSTKTAFKSSTRLECMMQIIQSLYLHQQGFDFTMMDTWLAYALVKNNPEDVAKVPKGNPYHIATSSEVAIYKANNIILKKAVQNSSFLEKFKKKGYEVLFMVGTVDQYVVGYLKEFDFVFATKEGLSLNLPILSSLRFLLASRILVETGHIGRQASASVTVTDGETIVHCSVCLSDVPSEPSDFFPLTVNYQERLSAAGRTSGGYFKREGRAKDHEVFSYDGIHSPDCLSVTAAGIAVALSEVPNTKLIAGVRIGLVGDKFIVNPTTKEMEDSELDLIIAGTDSAILMIEVVDELGLKGGLWKELGLMEGDCNNGSITESSAHIQGETDEQEFGRRGAAETCGGGGYEESDTRKIKPGFVYFGLDLEAMQLPGSDYMKKTLEKMQSDHTKSNWLWQKVPRMTHYKSVGYCNFLTEEKLLEAVEVGQDIAGDDLIKALQIKHKIPRRRALSAIEENVLKVLTEEGYIFKEDALGASEDSDNIYVDEEEDDLIVADGEVDEGDVHIKPVLRRPMPLLLFEGL</sequence>
<comment type="caution">
    <text evidence="13">The sequence shown here is derived from an EMBL/GenBank/DDBJ whole genome shotgun (WGS) entry which is preliminary data.</text>
</comment>
<dbReference type="GO" id="GO:0140662">
    <property type="term" value="F:ATP-dependent protein folding chaperone"/>
    <property type="evidence" value="ECO:0007669"/>
    <property type="project" value="InterPro"/>
</dbReference>
<evidence type="ECO:0000259" key="12">
    <source>
        <dbReference type="Pfam" id="PF03725"/>
    </source>
</evidence>
<dbReference type="Gene3D" id="3.90.550.10">
    <property type="entry name" value="Spore Coat Polysaccharide Biosynthesis Protein SpsA, Chain A"/>
    <property type="match status" value="1"/>
</dbReference>
<name>A0A8J5FM06_ZINOF</name>
<dbReference type="EC" id="2.7.7.64" evidence="8"/>
<evidence type="ECO:0000256" key="4">
    <source>
        <dbReference type="ARBA" id="ARBA00022679"/>
    </source>
</evidence>
<evidence type="ECO:0000256" key="6">
    <source>
        <dbReference type="ARBA" id="ARBA00023186"/>
    </source>
</evidence>
<evidence type="ECO:0000256" key="3">
    <source>
        <dbReference type="ARBA" id="ARBA00008239"/>
    </source>
</evidence>
<reference evidence="13 14" key="1">
    <citation type="submission" date="2020-08" db="EMBL/GenBank/DDBJ databases">
        <title>Plant Genome Project.</title>
        <authorList>
            <person name="Zhang R.-G."/>
        </authorList>
    </citation>
    <scope>NUCLEOTIDE SEQUENCE [LARGE SCALE GENOMIC DNA]</scope>
    <source>
        <tissue evidence="13">Rhizome</tissue>
    </source>
</reference>
<keyword evidence="5" id="KW-0548">Nucleotidyltransferase</keyword>
<comment type="cofactor">
    <cofactor evidence="1">
        <name>Mn(2+)</name>
        <dbReference type="ChEBI" id="CHEBI:29035"/>
    </cofactor>
</comment>
<evidence type="ECO:0000256" key="8">
    <source>
        <dbReference type="ARBA" id="ARBA00039080"/>
    </source>
</evidence>
<evidence type="ECO:0000256" key="9">
    <source>
        <dbReference type="ARBA" id="ARBA00048259"/>
    </source>
</evidence>
<dbReference type="GO" id="GO:0051082">
    <property type="term" value="F:unfolded protein binding"/>
    <property type="evidence" value="ECO:0007669"/>
    <property type="project" value="InterPro"/>
</dbReference>
<gene>
    <name evidence="13" type="ORF">ZIOFF_059938</name>
</gene>
<dbReference type="InterPro" id="IPR036345">
    <property type="entry name" value="ExoRNase_PH_dom2_sf"/>
</dbReference>
<evidence type="ECO:0000256" key="2">
    <source>
        <dbReference type="ARBA" id="ARBA00001946"/>
    </source>
</evidence>
<evidence type="ECO:0000256" key="5">
    <source>
        <dbReference type="ARBA" id="ARBA00022695"/>
    </source>
</evidence>
<dbReference type="Pfam" id="PF01138">
    <property type="entry name" value="RNase_PH"/>
    <property type="match status" value="1"/>
</dbReference>
<comment type="cofactor">
    <cofactor evidence="2">
        <name>Mg(2+)</name>
        <dbReference type="ChEBI" id="CHEBI:18420"/>
    </cofactor>
</comment>
<dbReference type="InterPro" id="IPR027408">
    <property type="entry name" value="PNPase/RNase_PH_dom_sf"/>
</dbReference>
<dbReference type="SUPFAM" id="SSF54211">
    <property type="entry name" value="Ribosomal protein S5 domain 2-like"/>
    <property type="match status" value="1"/>
</dbReference>
<dbReference type="PANTHER" id="PTHR11952">
    <property type="entry name" value="UDP- GLUCOSE PYROPHOSPHORYLASE"/>
    <property type="match status" value="1"/>
</dbReference>
<dbReference type="Proteomes" id="UP000734854">
    <property type="component" value="Unassembled WGS sequence"/>
</dbReference>
<keyword evidence="14" id="KW-1185">Reference proteome</keyword>
<dbReference type="InterPro" id="IPR002618">
    <property type="entry name" value="UDPGP_fam"/>
</dbReference>
<keyword evidence="4" id="KW-0808">Transferase</keyword>
<dbReference type="GO" id="GO:0006048">
    <property type="term" value="P:UDP-N-acetylglucosamine biosynthetic process"/>
    <property type="evidence" value="ECO:0007669"/>
    <property type="project" value="TreeGrafter"/>
</dbReference>
<dbReference type="Pfam" id="PF00183">
    <property type="entry name" value="HSP90"/>
    <property type="match status" value="1"/>
</dbReference>
<dbReference type="GO" id="GO:0051748">
    <property type="term" value="F:UTP-monosaccharide-1-phosphate uridylyltransferase activity"/>
    <property type="evidence" value="ECO:0007669"/>
    <property type="project" value="UniProtKB-EC"/>
</dbReference>
<evidence type="ECO:0000313" key="14">
    <source>
        <dbReference type="Proteomes" id="UP000734854"/>
    </source>
</evidence>
<dbReference type="PANTHER" id="PTHR11952:SF9">
    <property type="entry name" value="UDP-SUGAR PYROPHOSPHORYLASE"/>
    <property type="match status" value="1"/>
</dbReference>
<dbReference type="Pfam" id="PF01704">
    <property type="entry name" value="UDPGP"/>
    <property type="match status" value="1"/>
</dbReference>
<feature type="domain" description="Exoribonuclease phosphorolytic" evidence="12">
    <location>
        <begin position="536"/>
        <end position="578"/>
    </location>
</feature>
<comment type="similarity">
    <text evidence="3">Belongs to the heat shock protein 90 family.</text>
</comment>
<organism evidence="13 14">
    <name type="scientific">Zingiber officinale</name>
    <name type="common">Ginger</name>
    <name type="synonym">Amomum zingiber</name>
    <dbReference type="NCBI Taxonomy" id="94328"/>
    <lineage>
        <taxon>Eukaryota</taxon>
        <taxon>Viridiplantae</taxon>
        <taxon>Streptophyta</taxon>
        <taxon>Embryophyta</taxon>
        <taxon>Tracheophyta</taxon>
        <taxon>Spermatophyta</taxon>
        <taxon>Magnoliopsida</taxon>
        <taxon>Liliopsida</taxon>
        <taxon>Zingiberales</taxon>
        <taxon>Zingiberaceae</taxon>
        <taxon>Zingiber</taxon>
    </lineage>
</organism>
<feature type="region of interest" description="Disordered" evidence="10">
    <location>
        <begin position="613"/>
        <end position="638"/>
    </location>
</feature>
<dbReference type="GO" id="GO:0016887">
    <property type="term" value="F:ATP hydrolysis activity"/>
    <property type="evidence" value="ECO:0007669"/>
    <property type="project" value="InterPro"/>
</dbReference>
<comment type="catalytic activity">
    <reaction evidence="9">
        <text>a monosaccharide 1-phosphate + UTP + H(+) = a UDP-monosaccharide + diphosphate</text>
        <dbReference type="Rhea" id="RHEA:13205"/>
        <dbReference type="ChEBI" id="CHEBI:15378"/>
        <dbReference type="ChEBI" id="CHEBI:33019"/>
        <dbReference type="ChEBI" id="CHEBI:46398"/>
        <dbReference type="ChEBI" id="CHEBI:140358"/>
        <dbReference type="ChEBI" id="CHEBI:140359"/>
        <dbReference type="EC" id="2.7.7.64"/>
    </reaction>
</comment>
<dbReference type="InterPro" id="IPR029044">
    <property type="entry name" value="Nucleotide-diphossugar_trans"/>
</dbReference>
<feature type="domain" description="Exoribonuclease phosphorolytic" evidence="11">
    <location>
        <begin position="432"/>
        <end position="505"/>
    </location>
</feature>
<dbReference type="InterPro" id="IPR001247">
    <property type="entry name" value="ExoRNase_PH_dom1"/>
</dbReference>
<dbReference type="InterPro" id="IPR001404">
    <property type="entry name" value="Hsp90_fam"/>
</dbReference>
<keyword evidence="6" id="KW-0143">Chaperone</keyword>
<dbReference type="Pfam" id="PF03725">
    <property type="entry name" value="RNase_PH_C"/>
    <property type="match status" value="1"/>
</dbReference>
<protein>
    <recommendedName>
        <fullName evidence="8">UTP-monosaccharide-1-phosphate uridylyltransferase</fullName>
        <ecNumber evidence="8">2.7.7.64</ecNumber>
    </recommendedName>
</protein>
<dbReference type="SUPFAM" id="SSF53448">
    <property type="entry name" value="Nucleotide-diphospho-sugar transferases"/>
    <property type="match status" value="1"/>
</dbReference>
<dbReference type="AlphaFoldDB" id="A0A8J5FM06"/>
<dbReference type="EMBL" id="JACMSC010000016">
    <property type="protein sequence ID" value="KAG6483294.1"/>
    <property type="molecule type" value="Genomic_DNA"/>
</dbReference>
<dbReference type="InterPro" id="IPR039741">
    <property type="entry name" value="UDP-sugar_pyrophosphorylase"/>
</dbReference>
<accession>A0A8J5FM06</accession>